<sequence>MLDRYAIAVIRWPLKQAAVQLSRWGAKPDTVTLSGFFIGLLALPALALQAYGLALSFIVINRLFDGLDGAIAREQGLSDAGGFLDITLDFIFYASIPLGFALADPANNAIAASFLLFCFMGTGASFLAFATMASKHQIDNPVYANKSLYYIGGITEGTETIASFVLMCLFPSYMAWIAWVFGIACLVTASSRVWAGYHTLRDIEGR</sequence>
<feature type="transmembrane region" description="Helical" evidence="3">
    <location>
        <begin position="81"/>
        <end position="103"/>
    </location>
</feature>
<keyword evidence="3" id="KW-0472">Membrane</keyword>
<evidence type="ECO:0000256" key="1">
    <source>
        <dbReference type="ARBA" id="ARBA00022679"/>
    </source>
</evidence>
<evidence type="ECO:0000256" key="3">
    <source>
        <dbReference type="SAM" id="Phobius"/>
    </source>
</evidence>
<organism evidence="4 5">
    <name type="scientific">Salinivibrio costicola subsp. alcaliphilus</name>
    <dbReference type="NCBI Taxonomy" id="272773"/>
    <lineage>
        <taxon>Bacteria</taxon>
        <taxon>Pseudomonadati</taxon>
        <taxon>Pseudomonadota</taxon>
        <taxon>Gammaproteobacteria</taxon>
        <taxon>Vibrionales</taxon>
        <taxon>Vibrionaceae</taxon>
        <taxon>Salinivibrio</taxon>
    </lineage>
</organism>
<proteinExistence type="inferred from homology"/>
<feature type="transmembrane region" description="Helical" evidence="3">
    <location>
        <begin position="176"/>
        <end position="197"/>
    </location>
</feature>
<dbReference type="EMBL" id="MUFR01000037">
    <property type="protein sequence ID" value="OOF33182.1"/>
    <property type="molecule type" value="Genomic_DNA"/>
</dbReference>
<name>A0ABX3KN65_SALCS</name>
<comment type="similarity">
    <text evidence="2">Belongs to the CDP-alcohol phosphatidyltransferase class-I family.</text>
</comment>
<dbReference type="Proteomes" id="UP000189431">
    <property type="component" value="Unassembled WGS sequence"/>
</dbReference>
<evidence type="ECO:0000313" key="5">
    <source>
        <dbReference type="Proteomes" id="UP000189431"/>
    </source>
</evidence>
<keyword evidence="5" id="KW-1185">Reference proteome</keyword>
<gene>
    <name evidence="4" type="ORF">BZJ21_12325</name>
</gene>
<comment type="caution">
    <text evidence="4">The sequence shown here is derived from an EMBL/GenBank/DDBJ whole genome shotgun (WGS) entry which is preliminary data.</text>
</comment>
<dbReference type="Gene3D" id="1.20.120.1760">
    <property type="match status" value="1"/>
</dbReference>
<feature type="transmembrane region" description="Helical" evidence="3">
    <location>
        <begin position="36"/>
        <end position="60"/>
    </location>
</feature>
<feature type="transmembrane region" description="Helical" evidence="3">
    <location>
        <begin position="109"/>
        <end position="129"/>
    </location>
</feature>
<evidence type="ECO:0000256" key="2">
    <source>
        <dbReference type="RuleBase" id="RU003750"/>
    </source>
</evidence>
<keyword evidence="3" id="KW-1133">Transmembrane helix</keyword>
<dbReference type="InterPro" id="IPR043130">
    <property type="entry name" value="CDP-OH_PTrfase_TM_dom"/>
</dbReference>
<dbReference type="RefSeq" id="WP_077669928.1">
    <property type="nucleotide sequence ID" value="NZ_MUFR01000037.1"/>
</dbReference>
<dbReference type="PROSITE" id="PS00379">
    <property type="entry name" value="CDP_ALCOHOL_P_TRANSF"/>
    <property type="match status" value="1"/>
</dbReference>
<keyword evidence="3" id="KW-0812">Transmembrane</keyword>
<dbReference type="InterPro" id="IPR048254">
    <property type="entry name" value="CDP_ALCOHOL_P_TRANSF_CS"/>
</dbReference>
<accession>A0ABX3KN65</accession>
<reference evidence="5" key="1">
    <citation type="submission" date="2017-01" db="EMBL/GenBank/DDBJ databases">
        <title>Draft genome of the species Salinivibrio costicola subsp. alcaliphilus.</title>
        <authorList>
            <person name="Lopez-Hermoso C."/>
            <person name="De La Haba R."/>
            <person name="Sanchez-Porro C."/>
            <person name="Ventosa A."/>
        </authorList>
    </citation>
    <scope>NUCLEOTIDE SEQUENCE [LARGE SCALE GENOMIC DNA]</scope>
    <source>
        <strain evidence="5">CBH448</strain>
    </source>
</reference>
<dbReference type="Pfam" id="PF01066">
    <property type="entry name" value="CDP-OH_P_transf"/>
    <property type="match status" value="1"/>
</dbReference>
<protein>
    <recommendedName>
        <fullName evidence="6">CDP-alcohol phosphatidyltransferase family protein</fullName>
    </recommendedName>
</protein>
<evidence type="ECO:0000313" key="4">
    <source>
        <dbReference type="EMBL" id="OOF33182.1"/>
    </source>
</evidence>
<dbReference type="InterPro" id="IPR000462">
    <property type="entry name" value="CDP-OH_P_trans"/>
</dbReference>
<keyword evidence="1 2" id="KW-0808">Transferase</keyword>
<evidence type="ECO:0008006" key="6">
    <source>
        <dbReference type="Google" id="ProtNLM"/>
    </source>
</evidence>